<reference evidence="4" key="2">
    <citation type="submission" date="2020-09" db="EMBL/GenBank/DDBJ databases">
        <authorList>
            <person name="Sun Q."/>
            <person name="Zhou Y."/>
        </authorList>
    </citation>
    <scope>NUCLEOTIDE SEQUENCE</scope>
    <source>
        <strain evidence="4">CGMCC 4.7201</strain>
    </source>
</reference>
<dbReference type="InterPro" id="IPR035897">
    <property type="entry name" value="Toll_tir_struct_dom_sf"/>
</dbReference>
<evidence type="ECO:0000256" key="1">
    <source>
        <dbReference type="SAM" id="MobiDB-lite"/>
    </source>
</evidence>
<dbReference type="EMBL" id="BMMS01000024">
    <property type="protein sequence ID" value="GGO95082.1"/>
    <property type="molecule type" value="Genomic_DNA"/>
</dbReference>
<dbReference type="Gene3D" id="3.40.50.10140">
    <property type="entry name" value="Toll/interleukin-1 receptor homology (TIR) domain"/>
    <property type="match status" value="1"/>
</dbReference>
<gene>
    <name evidence="4" type="ORF">GCM10012280_51480</name>
</gene>
<sequence length="198" mass="21118">MEWANLVTAVASAAAAVATTYFGYLTVRHLVPFRMPFRRRTPAPGPAPEPGPDPAAAPDGSYDAFISHAREDTEQAERLATDLRERGLRVFLAGCVGLGLVRSLEQERALLGSANGVLVFSRATMADPAVQDEYAALLDRVHSGGRRLVPVRIDDAALPPLAGIRVPLKLAAPGTDEYDEQMARLVLALCPPRPPSGA</sequence>
<keyword evidence="2" id="KW-0472">Membrane</keyword>
<keyword evidence="2" id="KW-1133">Transmembrane helix</keyword>
<evidence type="ECO:0000259" key="3">
    <source>
        <dbReference type="PROSITE" id="PS50104"/>
    </source>
</evidence>
<keyword evidence="5" id="KW-1185">Reference proteome</keyword>
<dbReference type="GO" id="GO:0007165">
    <property type="term" value="P:signal transduction"/>
    <property type="evidence" value="ECO:0007669"/>
    <property type="project" value="InterPro"/>
</dbReference>
<evidence type="ECO:0000313" key="5">
    <source>
        <dbReference type="Proteomes" id="UP000641932"/>
    </source>
</evidence>
<comment type="caution">
    <text evidence="4">The sequence shown here is derived from an EMBL/GenBank/DDBJ whole genome shotgun (WGS) entry which is preliminary data.</text>
</comment>
<dbReference type="InterPro" id="IPR000157">
    <property type="entry name" value="TIR_dom"/>
</dbReference>
<dbReference type="AlphaFoldDB" id="A0A918E0M9"/>
<protein>
    <recommendedName>
        <fullName evidence="3">TIR domain-containing protein</fullName>
    </recommendedName>
</protein>
<feature type="domain" description="TIR" evidence="3">
    <location>
        <begin position="60"/>
        <end position="190"/>
    </location>
</feature>
<proteinExistence type="predicted"/>
<feature type="transmembrane region" description="Helical" evidence="2">
    <location>
        <begin position="6"/>
        <end position="31"/>
    </location>
</feature>
<reference evidence="4" key="1">
    <citation type="journal article" date="2014" name="Int. J. Syst. Evol. Microbiol.">
        <title>Complete genome sequence of Corynebacterium casei LMG S-19264T (=DSM 44701T), isolated from a smear-ripened cheese.</title>
        <authorList>
            <consortium name="US DOE Joint Genome Institute (JGI-PGF)"/>
            <person name="Walter F."/>
            <person name="Albersmeier A."/>
            <person name="Kalinowski J."/>
            <person name="Ruckert C."/>
        </authorList>
    </citation>
    <scope>NUCLEOTIDE SEQUENCE</scope>
    <source>
        <strain evidence="4">CGMCC 4.7201</strain>
    </source>
</reference>
<accession>A0A918E0M9</accession>
<feature type="region of interest" description="Disordered" evidence="1">
    <location>
        <begin position="41"/>
        <end position="61"/>
    </location>
</feature>
<feature type="compositionally biased region" description="Pro residues" evidence="1">
    <location>
        <begin position="43"/>
        <end position="55"/>
    </location>
</feature>
<evidence type="ECO:0000313" key="4">
    <source>
        <dbReference type="EMBL" id="GGO95082.1"/>
    </source>
</evidence>
<dbReference type="Pfam" id="PF13676">
    <property type="entry name" value="TIR_2"/>
    <property type="match status" value="1"/>
</dbReference>
<dbReference type="Proteomes" id="UP000641932">
    <property type="component" value="Unassembled WGS sequence"/>
</dbReference>
<name>A0A918E0M9_9ACTN</name>
<dbReference type="SUPFAM" id="SSF52200">
    <property type="entry name" value="Toll/Interleukin receptor TIR domain"/>
    <property type="match status" value="1"/>
</dbReference>
<organism evidence="4 5">
    <name type="scientific">Wenjunlia tyrosinilytica</name>
    <dbReference type="NCBI Taxonomy" id="1544741"/>
    <lineage>
        <taxon>Bacteria</taxon>
        <taxon>Bacillati</taxon>
        <taxon>Actinomycetota</taxon>
        <taxon>Actinomycetes</taxon>
        <taxon>Kitasatosporales</taxon>
        <taxon>Streptomycetaceae</taxon>
        <taxon>Wenjunlia</taxon>
    </lineage>
</organism>
<dbReference type="SMART" id="SM00255">
    <property type="entry name" value="TIR"/>
    <property type="match status" value="1"/>
</dbReference>
<evidence type="ECO:0000256" key="2">
    <source>
        <dbReference type="SAM" id="Phobius"/>
    </source>
</evidence>
<keyword evidence="2" id="KW-0812">Transmembrane</keyword>
<dbReference type="RefSeq" id="WP_189134164.1">
    <property type="nucleotide sequence ID" value="NZ_BMMS01000024.1"/>
</dbReference>
<dbReference type="PROSITE" id="PS50104">
    <property type="entry name" value="TIR"/>
    <property type="match status" value="1"/>
</dbReference>